<dbReference type="RefSeq" id="WP_144247761.1">
    <property type="nucleotide sequence ID" value="NZ_VLPK01000001.1"/>
</dbReference>
<name>A0A556MWL1_9SPHI</name>
<evidence type="ECO:0000313" key="1">
    <source>
        <dbReference type="EMBL" id="TSJ44198.1"/>
    </source>
</evidence>
<protein>
    <submittedName>
        <fullName evidence="1">Uncharacterized protein</fullName>
    </submittedName>
</protein>
<dbReference type="Proteomes" id="UP000318733">
    <property type="component" value="Unassembled WGS sequence"/>
</dbReference>
<reference evidence="1 2" key="1">
    <citation type="submission" date="2019-07" db="EMBL/GenBank/DDBJ databases">
        <authorList>
            <person name="Huq M.A."/>
        </authorList>
    </citation>
    <scope>NUCLEOTIDE SEQUENCE [LARGE SCALE GENOMIC DNA]</scope>
    <source>
        <strain evidence="1 2">MAH-19</strain>
    </source>
</reference>
<dbReference type="AlphaFoldDB" id="A0A556MWL1"/>
<dbReference type="OrthoDB" id="1097953at2"/>
<proteinExistence type="predicted"/>
<accession>A0A556MWL1</accession>
<organism evidence="1 2">
    <name type="scientific">Mucilaginibacter corticis</name>
    <dbReference type="NCBI Taxonomy" id="2597670"/>
    <lineage>
        <taxon>Bacteria</taxon>
        <taxon>Pseudomonadati</taxon>
        <taxon>Bacteroidota</taxon>
        <taxon>Sphingobacteriia</taxon>
        <taxon>Sphingobacteriales</taxon>
        <taxon>Sphingobacteriaceae</taxon>
        <taxon>Mucilaginibacter</taxon>
    </lineage>
</organism>
<sequence>MELKEFIKQTIIDVTDGLMEGQKYIIANNYGEGIDDGYKRIKFDIAVTSQDENRIGGGGKISVVNIFSAKGEIENTNTATNFSRIQFETLIAVRIK</sequence>
<gene>
    <name evidence="1" type="ORF">FO440_08500</name>
</gene>
<keyword evidence="2" id="KW-1185">Reference proteome</keyword>
<dbReference type="EMBL" id="VLPK01000001">
    <property type="protein sequence ID" value="TSJ44198.1"/>
    <property type="molecule type" value="Genomic_DNA"/>
</dbReference>
<evidence type="ECO:0000313" key="2">
    <source>
        <dbReference type="Proteomes" id="UP000318733"/>
    </source>
</evidence>
<comment type="caution">
    <text evidence="1">The sequence shown here is derived from an EMBL/GenBank/DDBJ whole genome shotgun (WGS) entry which is preliminary data.</text>
</comment>